<keyword evidence="5" id="KW-1185">Reference proteome</keyword>
<reference evidence="5" key="1">
    <citation type="journal article" date="2019" name="Int. J. Syst. Evol. Microbiol.">
        <title>The Global Catalogue of Microorganisms (GCM) 10K type strain sequencing project: providing services to taxonomists for standard genome sequencing and annotation.</title>
        <authorList>
            <consortium name="The Broad Institute Genomics Platform"/>
            <consortium name="The Broad Institute Genome Sequencing Center for Infectious Disease"/>
            <person name="Wu L."/>
            <person name="Ma J."/>
        </authorList>
    </citation>
    <scope>NUCLEOTIDE SEQUENCE [LARGE SCALE GENOMIC DNA]</scope>
    <source>
        <strain evidence="5">KCTC 42473</strain>
    </source>
</reference>
<dbReference type="InterPro" id="IPR018511">
    <property type="entry name" value="Hemolysin-typ_Ca-bd_CS"/>
</dbReference>
<comment type="subcellular location">
    <subcellularLocation>
        <location evidence="1">Secreted</location>
    </subcellularLocation>
</comment>
<dbReference type="InterPro" id="IPR014044">
    <property type="entry name" value="CAP_dom"/>
</dbReference>
<dbReference type="Gene3D" id="2.150.10.10">
    <property type="entry name" value="Serralysin-like metalloprotease, C-terminal"/>
    <property type="match status" value="3"/>
</dbReference>
<feature type="domain" description="SCP" evidence="3">
    <location>
        <begin position="13"/>
        <end position="124"/>
    </location>
</feature>
<dbReference type="EMBL" id="JBHRXY010000009">
    <property type="protein sequence ID" value="MFC3630282.1"/>
    <property type="molecule type" value="Genomic_DNA"/>
</dbReference>
<evidence type="ECO:0000256" key="1">
    <source>
        <dbReference type="ARBA" id="ARBA00004613"/>
    </source>
</evidence>
<dbReference type="Gene3D" id="3.40.33.10">
    <property type="entry name" value="CAP"/>
    <property type="match status" value="1"/>
</dbReference>
<dbReference type="Pfam" id="PF00188">
    <property type="entry name" value="CAP"/>
    <property type="match status" value="1"/>
</dbReference>
<dbReference type="InterPro" id="IPR001343">
    <property type="entry name" value="Hemolysn_Ca-bd"/>
</dbReference>
<dbReference type="PANTHER" id="PTHR38340">
    <property type="entry name" value="S-LAYER PROTEIN"/>
    <property type="match status" value="1"/>
</dbReference>
<dbReference type="Pfam" id="PF00353">
    <property type="entry name" value="HemolysinCabind"/>
    <property type="match status" value="4"/>
</dbReference>
<protein>
    <submittedName>
        <fullName evidence="4">CAP domain-containing protein</fullName>
    </submittedName>
</protein>
<dbReference type="SUPFAM" id="SSF55797">
    <property type="entry name" value="PR-1-like"/>
    <property type="match status" value="1"/>
</dbReference>
<accession>A0ABV7U5C3</accession>
<dbReference type="PANTHER" id="PTHR38340:SF1">
    <property type="entry name" value="S-LAYER PROTEIN"/>
    <property type="match status" value="1"/>
</dbReference>
<dbReference type="CDD" id="cd05379">
    <property type="entry name" value="CAP_bacterial"/>
    <property type="match status" value="1"/>
</dbReference>
<evidence type="ECO:0000259" key="3">
    <source>
        <dbReference type="Pfam" id="PF00188"/>
    </source>
</evidence>
<comment type="caution">
    <text evidence="4">The sequence shown here is derived from an EMBL/GenBank/DDBJ whole genome shotgun (WGS) entry which is preliminary data.</text>
</comment>
<dbReference type="RefSeq" id="WP_377761834.1">
    <property type="nucleotide sequence ID" value="NZ_JBHRXY010000009.1"/>
</dbReference>
<keyword evidence="2" id="KW-0964">Secreted</keyword>
<dbReference type="InterPro" id="IPR035940">
    <property type="entry name" value="CAP_sf"/>
</dbReference>
<proteinExistence type="predicted"/>
<organism evidence="4 5">
    <name type="scientific">Paracoccus angustae</name>
    <dbReference type="NCBI Taxonomy" id="1671480"/>
    <lineage>
        <taxon>Bacteria</taxon>
        <taxon>Pseudomonadati</taxon>
        <taxon>Pseudomonadota</taxon>
        <taxon>Alphaproteobacteria</taxon>
        <taxon>Rhodobacterales</taxon>
        <taxon>Paracoccaceae</taxon>
        <taxon>Paracoccus</taxon>
    </lineage>
</organism>
<dbReference type="PRINTS" id="PR00313">
    <property type="entry name" value="CABNDNGRPT"/>
</dbReference>
<dbReference type="PROSITE" id="PS00330">
    <property type="entry name" value="HEMOLYSIN_CALCIUM"/>
    <property type="match status" value="5"/>
</dbReference>
<name>A0ABV7U5C3_9RHOB</name>
<dbReference type="Proteomes" id="UP001595539">
    <property type="component" value="Unassembled WGS sequence"/>
</dbReference>
<dbReference type="InterPro" id="IPR011049">
    <property type="entry name" value="Serralysin-like_metalloprot_C"/>
</dbReference>
<dbReference type="SUPFAM" id="SSF51120">
    <property type="entry name" value="beta-Roll"/>
    <property type="match status" value="1"/>
</dbReference>
<evidence type="ECO:0000313" key="5">
    <source>
        <dbReference type="Proteomes" id="UP001595539"/>
    </source>
</evidence>
<gene>
    <name evidence="4" type="ORF">ACFOM8_12595</name>
</gene>
<evidence type="ECO:0000256" key="2">
    <source>
        <dbReference type="ARBA" id="ARBA00022525"/>
    </source>
</evidence>
<evidence type="ECO:0000313" key="4">
    <source>
        <dbReference type="EMBL" id="MFC3630282.1"/>
    </source>
</evidence>
<sequence>MSYATANERYFASLVNQARRADGLAPLTMEKRLNDSSEAHSRWMLNADVFSHTGQGGSSARQRIEAAGFDLAGSWTTAENIAYVSVQGDGDLRDEIRQLHQNLMNSPGHYANIMSDAAFVGIGLEVGFMTLGGRDYKVLMATQNFADTDGQVRVDKGGFLRVAEPRPNTAMQTRAAWEEDFDGRVFTTATAGTARGDDYRLIARNDKVFALGGDDWVAAGAGNDSLNGGAGNDHLLGGLGADKLIGGDGYDTLQGGIGHDFLSGENGNDMLLGAGGNDRIWGGAANDRLFGGGDHDAMNGGAGNDRVMGESGNDTLAGGDGNDMLNGGAGRDLLNGGAGADSFVFQTGGGADTIQGYQHGIDRLLIDADRLEASPAVFMRDHMAKTAAGVVVDLGGGDRILVAGQKLTVEGVADDIFGF</sequence>
<dbReference type="InterPro" id="IPR050557">
    <property type="entry name" value="RTX_toxin/Mannuronan_C5-epim"/>
</dbReference>